<protein>
    <submittedName>
        <fullName evidence="1">Uncharacterized protein</fullName>
    </submittedName>
</protein>
<proteinExistence type="predicted"/>
<gene>
    <name evidence="1" type="ORF">RM520_01025</name>
</gene>
<comment type="caution">
    <text evidence="1">The sequence shown here is derived from an EMBL/GenBank/DDBJ whole genome shotgun (WGS) entry which is preliminary data.</text>
</comment>
<keyword evidence="2" id="KW-1185">Reference proteome</keyword>
<organism evidence="1 2">
    <name type="scientific">Croceitalea vernalis</name>
    <dbReference type="NCBI Taxonomy" id="3075599"/>
    <lineage>
        <taxon>Bacteria</taxon>
        <taxon>Pseudomonadati</taxon>
        <taxon>Bacteroidota</taxon>
        <taxon>Flavobacteriia</taxon>
        <taxon>Flavobacteriales</taxon>
        <taxon>Flavobacteriaceae</taxon>
        <taxon>Croceitalea</taxon>
    </lineage>
</organism>
<dbReference type="RefSeq" id="WP_311386664.1">
    <property type="nucleotide sequence ID" value="NZ_JAVRHU010000001.1"/>
</dbReference>
<name>A0ABU3BCI0_9FLAO</name>
<evidence type="ECO:0000313" key="1">
    <source>
        <dbReference type="EMBL" id="MDT0620183.1"/>
    </source>
</evidence>
<reference evidence="1 2" key="1">
    <citation type="submission" date="2023-09" db="EMBL/GenBank/DDBJ databases">
        <authorList>
            <person name="Rey-Velasco X."/>
        </authorList>
    </citation>
    <scope>NUCLEOTIDE SEQUENCE [LARGE SCALE GENOMIC DNA]</scope>
    <source>
        <strain evidence="1 2">P007</strain>
    </source>
</reference>
<accession>A0ABU3BCI0</accession>
<dbReference type="Proteomes" id="UP001250662">
    <property type="component" value="Unassembled WGS sequence"/>
</dbReference>
<evidence type="ECO:0000313" key="2">
    <source>
        <dbReference type="Proteomes" id="UP001250662"/>
    </source>
</evidence>
<dbReference type="EMBL" id="JAVRHU010000001">
    <property type="protein sequence ID" value="MDT0620183.1"/>
    <property type="molecule type" value="Genomic_DNA"/>
</dbReference>
<sequence length="40" mass="4895">MKKVKEKTQKNAKEIKTTTFSLNRKKLSKPRFIWWGWKTV</sequence>